<dbReference type="Pfam" id="PF00227">
    <property type="entry name" value="Proteasome"/>
    <property type="match status" value="1"/>
</dbReference>
<dbReference type="GO" id="GO:0019773">
    <property type="term" value="C:proteasome core complex, alpha-subunit complex"/>
    <property type="evidence" value="ECO:0007669"/>
    <property type="project" value="UniProtKB-UniRule"/>
</dbReference>
<dbReference type="FunFam" id="3.60.20.10:FF:000004">
    <property type="entry name" value="Proteasome subunit alpha type-4"/>
    <property type="match status" value="1"/>
</dbReference>
<dbReference type="Pfam" id="PF10584">
    <property type="entry name" value="Proteasome_A_N"/>
    <property type="match status" value="1"/>
</dbReference>
<evidence type="ECO:0000259" key="7">
    <source>
        <dbReference type="PROSITE" id="PS00388"/>
    </source>
</evidence>
<dbReference type="GO" id="GO:0005737">
    <property type="term" value="C:cytoplasm"/>
    <property type="evidence" value="ECO:0007669"/>
    <property type="project" value="UniProtKB-SubCell"/>
</dbReference>
<evidence type="ECO:0000313" key="8">
    <source>
        <dbReference type="EMBL" id="KRG03822.1"/>
    </source>
</evidence>
<evidence type="ECO:0000256" key="6">
    <source>
        <dbReference type="RuleBase" id="RU000551"/>
    </source>
</evidence>
<dbReference type="InterPro" id="IPR001353">
    <property type="entry name" value="Proteasome_sua/b"/>
</dbReference>
<dbReference type="PROSITE" id="PS51475">
    <property type="entry name" value="PROTEASOME_ALPHA_2"/>
    <property type="match status" value="1"/>
</dbReference>
<keyword evidence="6" id="KW-0539">Nucleus</keyword>
<dbReference type="EMBL" id="CH933807">
    <property type="protein sequence ID" value="KRG03822.1"/>
    <property type="molecule type" value="Genomic_DNA"/>
</dbReference>
<evidence type="ECO:0000256" key="2">
    <source>
        <dbReference type="ARBA" id="ARBA00022490"/>
    </source>
</evidence>
<dbReference type="InterPro" id="IPR000426">
    <property type="entry name" value="Proteasome_asu_N"/>
</dbReference>
<comment type="subunit">
    <text evidence="6">The 20S proteasome core is composed of 28 subunits that are arranged in four stacked rings, resulting in a barrel-shaped structure. The two end rings are each formed by seven alpha subunits, and the two central rings are each formed by seven beta subunits.</text>
</comment>
<name>A0A0Q9XGD6_DROMO</name>
<keyword evidence="9" id="KW-1185">Reference proteome</keyword>
<feature type="domain" description="Proteasome alpha-type subunits" evidence="7">
    <location>
        <begin position="29"/>
        <end position="51"/>
    </location>
</feature>
<organism evidence="8 9">
    <name type="scientific">Drosophila mojavensis</name>
    <name type="common">Fruit fly</name>
    <dbReference type="NCBI Taxonomy" id="7230"/>
    <lineage>
        <taxon>Eukaryota</taxon>
        <taxon>Metazoa</taxon>
        <taxon>Ecdysozoa</taxon>
        <taxon>Arthropoda</taxon>
        <taxon>Hexapoda</taxon>
        <taxon>Insecta</taxon>
        <taxon>Pterygota</taxon>
        <taxon>Neoptera</taxon>
        <taxon>Endopterygota</taxon>
        <taxon>Diptera</taxon>
        <taxon>Brachycera</taxon>
        <taxon>Muscomorpha</taxon>
        <taxon>Ephydroidea</taxon>
        <taxon>Drosophilidae</taxon>
        <taxon>Drosophila</taxon>
    </lineage>
</organism>
<evidence type="ECO:0000256" key="1">
    <source>
        <dbReference type="ARBA" id="ARBA00002000"/>
    </source>
</evidence>
<protein>
    <recommendedName>
        <fullName evidence="6">Proteasome subunit alpha type</fullName>
    </recommendedName>
</protein>
<proteinExistence type="inferred from homology"/>
<dbReference type="GO" id="GO:0006511">
    <property type="term" value="P:ubiquitin-dependent protein catabolic process"/>
    <property type="evidence" value="ECO:0007669"/>
    <property type="project" value="InterPro"/>
</dbReference>
<dbReference type="GO" id="GO:0016787">
    <property type="term" value="F:hydrolase activity"/>
    <property type="evidence" value="ECO:0007669"/>
    <property type="project" value="UniProtKB-KW"/>
</dbReference>
<comment type="subunit">
    <text evidence="4">The 26S proteasome consists of a 20S proteasome core and two 19S regulatory subunits. The 20S proteasome core is composed of 28 subunits that are arranged in four stacked rings, resulting in a barrel-shaped structure. The two end rings are each formed by seven alpha subunits, and the two central rings are each formed by seven beta subunits. The catalytic chamber with the active sites is on the inside of the barrel.</text>
</comment>
<dbReference type="InterPro" id="IPR023332">
    <property type="entry name" value="Proteasome_alpha-type"/>
</dbReference>
<dbReference type="InterPro" id="IPR029055">
    <property type="entry name" value="Ntn_hydrolases_N"/>
</dbReference>
<dbReference type="SMART" id="SM00948">
    <property type="entry name" value="Proteasome_A_N"/>
    <property type="match status" value="1"/>
</dbReference>
<reference evidence="8 9" key="1">
    <citation type="journal article" date="2007" name="Nature">
        <title>Evolution of genes and genomes on the Drosophila phylogeny.</title>
        <authorList>
            <consortium name="Drosophila 12 Genomes Consortium"/>
            <person name="Clark A.G."/>
            <person name="Eisen M.B."/>
            <person name="Smith D.R."/>
            <person name="Bergman C.M."/>
            <person name="Oliver B."/>
            <person name="Markow T.A."/>
            <person name="Kaufman T.C."/>
            <person name="Kellis M."/>
            <person name="Gelbart W."/>
            <person name="Iyer V.N."/>
            <person name="Pollard D.A."/>
            <person name="Sackton T.B."/>
            <person name="Larracuente A.M."/>
            <person name="Singh N.D."/>
            <person name="Abad J.P."/>
            <person name="Abt D.N."/>
            <person name="Adryan B."/>
            <person name="Aguade M."/>
            <person name="Akashi H."/>
            <person name="Anderson W.W."/>
            <person name="Aquadro C.F."/>
            <person name="Ardell D.H."/>
            <person name="Arguello R."/>
            <person name="Artieri C.G."/>
            <person name="Barbash D.A."/>
            <person name="Barker D."/>
            <person name="Barsanti P."/>
            <person name="Batterham P."/>
            <person name="Batzoglou S."/>
            <person name="Begun D."/>
            <person name="Bhutkar A."/>
            <person name="Blanco E."/>
            <person name="Bosak S.A."/>
            <person name="Bradley R.K."/>
            <person name="Brand A.D."/>
            <person name="Brent M.R."/>
            <person name="Brooks A.N."/>
            <person name="Brown R.H."/>
            <person name="Butlin R.K."/>
            <person name="Caggese C."/>
            <person name="Calvi B.R."/>
            <person name="Bernardo de Carvalho A."/>
            <person name="Caspi A."/>
            <person name="Castrezana S."/>
            <person name="Celniker S.E."/>
            <person name="Chang J.L."/>
            <person name="Chapple C."/>
            <person name="Chatterji S."/>
            <person name="Chinwalla A."/>
            <person name="Civetta A."/>
            <person name="Clifton S.W."/>
            <person name="Comeron J.M."/>
            <person name="Costello J.C."/>
            <person name="Coyne J.A."/>
            <person name="Daub J."/>
            <person name="David R.G."/>
            <person name="Delcher A.L."/>
            <person name="Delehaunty K."/>
            <person name="Do C.B."/>
            <person name="Ebling H."/>
            <person name="Edwards K."/>
            <person name="Eickbush T."/>
            <person name="Evans J.D."/>
            <person name="Filipski A."/>
            <person name="Findeiss S."/>
            <person name="Freyhult E."/>
            <person name="Fulton L."/>
            <person name="Fulton R."/>
            <person name="Garcia A.C."/>
            <person name="Gardiner A."/>
            <person name="Garfield D.A."/>
            <person name="Garvin B.E."/>
            <person name="Gibson G."/>
            <person name="Gilbert D."/>
            <person name="Gnerre S."/>
            <person name="Godfrey J."/>
            <person name="Good R."/>
            <person name="Gotea V."/>
            <person name="Gravely B."/>
            <person name="Greenberg A.J."/>
            <person name="Griffiths-Jones S."/>
            <person name="Gross S."/>
            <person name="Guigo R."/>
            <person name="Gustafson E.A."/>
            <person name="Haerty W."/>
            <person name="Hahn M.W."/>
            <person name="Halligan D.L."/>
            <person name="Halpern A.L."/>
            <person name="Halter G.M."/>
            <person name="Han M.V."/>
            <person name="Heger A."/>
            <person name="Hillier L."/>
            <person name="Hinrichs A.S."/>
            <person name="Holmes I."/>
            <person name="Hoskins R.A."/>
            <person name="Hubisz M.J."/>
            <person name="Hultmark D."/>
            <person name="Huntley M.A."/>
            <person name="Jaffe D.B."/>
            <person name="Jagadeeshan S."/>
            <person name="Jeck W.R."/>
            <person name="Johnson J."/>
            <person name="Jones C.D."/>
            <person name="Jordan W.C."/>
            <person name="Karpen G.H."/>
            <person name="Kataoka E."/>
            <person name="Keightley P.D."/>
            <person name="Kheradpour P."/>
            <person name="Kirkness E.F."/>
            <person name="Koerich L.B."/>
            <person name="Kristiansen K."/>
            <person name="Kudrna D."/>
            <person name="Kulathinal R.J."/>
            <person name="Kumar S."/>
            <person name="Kwok R."/>
            <person name="Lander E."/>
            <person name="Langley C.H."/>
            <person name="Lapoint R."/>
            <person name="Lazzaro B.P."/>
            <person name="Lee S.J."/>
            <person name="Levesque L."/>
            <person name="Li R."/>
            <person name="Lin C.F."/>
            <person name="Lin M.F."/>
            <person name="Lindblad-Toh K."/>
            <person name="Llopart A."/>
            <person name="Long M."/>
            <person name="Low L."/>
            <person name="Lozovsky E."/>
            <person name="Lu J."/>
            <person name="Luo M."/>
            <person name="Machado C.A."/>
            <person name="Makalowski W."/>
            <person name="Marzo M."/>
            <person name="Matsuda M."/>
            <person name="Matzkin L."/>
            <person name="McAllister B."/>
            <person name="McBride C.S."/>
            <person name="McKernan B."/>
            <person name="McKernan K."/>
            <person name="Mendez-Lago M."/>
            <person name="Minx P."/>
            <person name="Mollenhauer M.U."/>
            <person name="Montooth K."/>
            <person name="Mount S.M."/>
            <person name="Mu X."/>
            <person name="Myers E."/>
            <person name="Negre B."/>
            <person name="Newfeld S."/>
            <person name="Nielsen R."/>
            <person name="Noor M.A."/>
            <person name="O'Grady P."/>
            <person name="Pachter L."/>
            <person name="Papaceit M."/>
            <person name="Parisi M.J."/>
            <person name="Parisi M."/>
            <person name="Parts L."/>
            <person name="Pedersen J.S."/>
            <person name="Pesole G."/>
            <person name="Phillippy A.M."/>
            <person name="Ponting C.P."/>
            <person name="Pop M."/>
            <person name="Porcelli D."/>
            <person name="Powell J.R."/>
            <person name="Prohaska S."/>
            <person name="Pruitt K."/>
            <person name="Puig M."/>
            <person name="Quesneville H."/>
            <person name="Ram K.R."/>
            <person name="Rand D."/>
            <person name="Rasmussen M.D."/>
            <person name="Reed L.K."/>
            <person name="Reenan R."/>
            <person name="Reily A."/>
            <person name="Remington K.A."/>
            <person name="Rieger T.T."/>
            <person name="Ritchie M.G."/>
            <person name="Robin C."/>
            <person name="Rogers Y.H."/>
            <person name="Rohde C."/>
            <person name="Rozas J."/>
            <person name="Rubenfield M.J."/>
            <person name="Ruiz A."/>
            <person name="Russo S."/>
            <person name="Salzberg S.L."/>
            <person name="Sanchez-Gracia A."/>
            <person name="Saranga D.J."/>
            <person name="Sato H."/>
            <person name="Schaeffer S.W."/>
            <person name="Schatz M.C."/>
            <person name="Schlenke T."/>
            <person name="Schwartz R."/>
            <person name="Segarra C."/>
            <person name="Singh R.S."/>
            <person name="Sirot L."/>
            <person name="Sirota M."/>
            <person name="Sisneros N.B."/>
            <person name="Smith C.D."/>
            <person name="Smith T.F."/>
            <person name="Spieth J."/>
            <person name="Stage D.E."/>
            <person name="Stark A."/>
            <person name="Stephan W."/>
            <person name="Strausberg R.L."/>
            <person name="Strempel S."/>
            <person name="Sturgill D."/>
            <person name="Sutton G."/>
            <person name="Sutton G.G."/>
            <person name="Tao W."/>
            <person name="Teichmann S."/>
            <person name="Tobari Y.N."/>
            <person name="Tomimura Y."/>
            <person name="Tsolas J.M."/>
            <person name="Valente V.L."/>
            <person name="Venter E."/>
            <person name="Venter J.C."/>
            <person name="Vicario S."/>
            <person name="Vieira F.G."/>
            <person name="Vilella A.J."/>
            <person name="Villasante A."/>
            <person name="Walenz B."/>
            <person name="Wang J."/>
            <person name="Wasserman M."/>
            <person name="Watts T."/>
            <person name="Wilson D."/>
            <person name="Wilson R.K."/>
            <person name="Wing R.A."/>
            <person name="Wolfner M.F."/>
            <person name="Wong A."/>
            <person name="Wong G.K."/>
            <person name="Wu C.I."/>
            <person name="Wu G."/>
            <person name="Yamamoto D."/>
            <person name="Yang H.P."/>
            <person name="Yang S.P."/>
            <person name="Yorke J.A."/>
            <person name="Yoshida K."/>
            <person name="Zdobnov E."/>
            <person name="Zhang P."/>
            <person name="Zhang Y."/>
            <person name="Zimin A.V."/>
            <person name="Baldwin J."/>
            <person name="Abdouelleil A."/>
            <person name="Abdulkadir J."/>
            <person name="Abebe A."/>
            <person name="Abera B."/>
            <person name="Abreu J."/>
            <person name="Acer S.C."/>
            <person name="Aftuck L."/>
            <person name="Alexander A."/>
            <person name="An P."/>
            <person name="Anderson E."/>
            <person name="Anderson S."/>
            <person name="Arachi H."/>
            <person name="Azer M."/>
            <person name="Bachantsang P."/>
            <person name="Barry A."/>
            <person name="Bayul T."/>
            <person name="Berlin A."/>
            <person name="Bessette D."/>
            <person name="Bloom T."/>
            <person name="Blye J."/>
            <person name="Boguslavskiy L."/>
            <person name="Bonnet C."/>
            <person name="Boukhgalter B."/>
            <person name="Bourzgui I."/>
            <person name="Brown A."/>
            <person name="Cahill P."/>
            <person name="Channer S."/>
            <person name="Cheshatsang Y."/>
            <person name="Chuda L."/>
            <person name="Citroen M."/>
            <person name="Collymore A."/>
            <person name="Cooke P."/>
            <person name="Costello M."/>
            <person name="D'Aco K."/>
            <person name="Daza R."/>
            <person name="De Haan G."/>
            <person name="DeGray S."/>
            <person name="DeMaso C."/>
            <person name="Dhargay N."/>
            <person name="Dooley K."/>
            <person name="Dooley E."/>
            <person name="Doricent M."/>
            <person name="Dorje P."/>
            <person name="Dorjee K."/>
            <person name="Dupes A."/>
            <person name="Elong R."/>
            <person name="Falk J."/>
            <person name="Farina A."/>
            <person name="Faro S."/>
            <person name="Ferguson D."/>
            <person name="Fisher S."/>
            <person name="Foley C.D."/>
            <person name="Franke A."/>
            <person name="Friedrich D."/>
            <person name="Gadbois L."/>
            <person name="Gearin G."/>
            <person name="Gearin C.R."/>
            <person name="Giannoukos G."/>
            <person name="Goode T."/>
            <person name="Graham J."/>
            <person name="Grandbois E."/>
            <person name="Grewal S."/>
            <person name="Gyaltsen K."/>
            <person name="Hafez N."/>
            <person name="Hagos B."/>
            <person name="Hall J."/>
            <person name="Henson C."/>
            <person name="Hollinger A."/>
            <person name="Honan T."/>
            <person name="Huard M.D."/>
            <person name="Hughes L."/>
            <person name="Hurhula B."/>
            <person name="Husby M.E."/>
            <person name="Kamat A."/>
            <person name="Kanga B."/>
            <person name="Kashin S."/>
            <person name="Khazanovich D."/>
            <person name="Kisner P."/>
            <person name="Lance K."/>
            <person name="Lara M."/>
            <person name="Lee W."/>
            <person name="Lennon N."/>
            <person name="Letendre F."/>
            <person name="LeVine R."/>
            <person name="Lipovsky A."/>
            <person name="Liu X."/>
            <person name="Liu J."/>
            <person name="Liu S."/>
            <person name="Lokyitsang T."/>
            <person name="Lokyitsang Y."/>
            <person name="Lubonja R."/>
            <person name="Lui A."/>
            <person name="MacDonald P."/>
            <person name="Magnisalis V."/>
            <person name="Maru K."/>
            <person name="Matthews C."/>
            <person name="McCusker W."/>
            <person name="McDonough S."/>
            <person name="Mehta T."/>
            <person name="Meldrim J."/>
            <person name="Meneus L."/>
            <person name="Mihai O."/>
            <person name="Mihalev A."/>
            <person name="Mihova T."/>
            <person name="Mittelman R."/>
            <person name="Mlenga V."/>
            <person name="Montmayeur A."/>
            <person name="Mulrain L."/>
            <person name="Navidi A."/>
            <person name="Naylor J."/>
            <person name="Negash T."/>
            <person name="Nguyen T."/>
            <person name="Nguyen N."/>
            <person name="Nicol R."/>
            <person name="Norbu C."/>
            <person name="Norbu N."/>
            <person name="Novod N."/>
            <person name="O'Neill B."/>
            <person name="Osman S."/>
            <person name="Markiewicz E."/>
            <person name="Oyono O.L."/>
            <person name="Patti C."/>
            <person name="Phunkhang P."/>
            <person name="Pierre F."/>
            <person name="Priest M."/>
            <person name="Raghuraman S."/>
            <person name="Rege F."/>
            <person name="Reyes R."/>
            <person name="Rise C."/>
            <person name="Rogov P."/>
            <person name="Ross K."/>
            <person name="Ryan E."/>
            <person name="Settipalli S."/>
            <person name="Shea T."/>
            <person name="Sherpa N."/>
            <person name="Shi L."/>
            <person name="Shih D."/>
            <person name="Sparrow T."/>
            <person name="Spaulding J."/>
            <person name="Stalker J."/>
            <person name="Stange-Thomann N."/>
            <person name="Stavropoulos S."/>
            <person name="Stone C."/>
            <person name="Strader C."/>
            <person name="Tesfaye S."/>
            <person name="Thomson T."/>
            <person name="Thoulutsang Y."/>
            <person name="Thoulutsang D."/>
            <person name="Topham K."/>
            <person name="Topping I."/>
            <person name="Tsamla T."/>
            <person name="Vassiliev H."/>
            <person name="Vo A."/>
            <person name="Wangchuk T."/>
            <person name="Wangdi T."/>
            <person name="Weiand M."/>
            <person name="Wilkinson J."/>
            <person name="Wilson A."/>
            <person name="Yadav S."/>
            <person name="Young G."/>
            <person name="Yu Q."/>
            <person name="Zembek L."/>
            <person name="Zhong D."/>
            <person name="Zimmer A."/>
            <person name="Zwirko Z."/>
            <person name="Jaffe D.B."/>
            <person name="Alvarez P."/>
            <person name="Brockman W."/>
            <person name="Butler J."/>
            <person name="Chin C."/>
            <person name="Gnerre S."/>
            <person name="Grabherr M."/>
            <person name="Kleber M."/>
            <person name="Mauceli E."/>
            <person name="MacCallum I."/>
        </authorList>
    </citation>
    <scope>NUCLEOTIDE SEQUENCE [LARGE SCALE GENOMIC DNA]</scope>
    <source>
        <strain evidence="9">Tucson 15081-1352.22</strain>
    </source>
</reference>
<accession>A0A0Q9XGD6</accession>
<sequence length="280" mass="31645">MCRRSLIYNIILSKKQCPKCSMKPMSKKFDEAVNIYSPNGHLIQVEYAEAAVRKASTVVGLCTQECIILGAEKRAIDVLQLQRTSYKIKKIDEHIAMTFAGLTADARILASRAQMEAQSHRLNFNSPANVEHIARFLFCRFLAKLKQNYTQCFGRRPFGVACLVGGFDCDGKPHLFQTDPSGIYYEWMANTTGRMAQTVNEYLTKNLSAISTIPDTLSAMKHVVRALQTATSSDVSFFDIAVLKYKQPIEIVSMDKIKYLTELIKQETVGYTTRRHFGFI</sequence>
<dbReference type="PANTHER" id="PTHR11599">
    <property type="entry name" value="PROTEASOME SUBUNIT ALPHA/BETA"/>
    <property type="match status" value="1"/>
</dbReference>
<gene>
    <name evidence="8" type="primary">Dmoj\GI18257</name>
    <name evidence="8" type="ORF">Dmoj_GI18257</name>
</gene>
<evidence type="ECO:0000256" key="4">
    <source>
        <dbReference type="ARBA" id="ARBA00026071"/>
    </source>
</evidence>
<dbReference type="SUPFAM" id="SSF56235">
    <property type="entry name" value="N-terminal nucleophile aminohydrolases (Ntn hydrolases)"/>
    <property type="match status" value="1"/>
</dbReference>
<comment type="similarity">
    <text evidence="5 6">Belongs to the peptidase T1A family.</text>
</comment>
<evidence type="ECO:0000256" key="3">
    <source>
        <dbReference type="ARBA" id="ARBA00022942"/>
    </source>
</evidence>
<dbReference type="AlphaFoldDB" id="A0A0Q9XGD6"/>
<comment type="function">
    <text evidence="1">The proteasome is a multicatalytic proteinase complex which is characterized by its ability to cleave peptides with Arg, Phe, Tyr, Leu, and Glu adjacent to the leaving group at neutral or slightly basic pH. The proteasome has an ATP-dependent proteolytic activity.</text>
</comment>
<dbReference type="Gene3D" id="3.60.20.10">
    <property type="entry name" value="Glutamine Phosphoribosylpyrophosphate, subunit 1, domain 1"/>
    <property type="match status" value="1"/>
</dbReference>
<dbReference type="PROSITE" id="PS00388">
    <property type="entry name" value="PROTEASOME_ALPHA_1"/>
    <property type="match status" value="1"/>
</dbReference>
<dbReference type="OrthoDB" id="7842707at2759"/>
<keyword evidence="2 6" id="KW-0963">Cytoplasm</keyword>
<dbReference type="GO" id="GO:0005634">
    <property type="term" value="C:nucleus"/>
    <property type="evidence" value="ECO:0007669"/>
    <property type="project" value="UniProtKB-SubCell"/>
</dbReference>
<dbReference type="KEGG" id="dmo:Dmoj_GI18257"/>
<dbReference type="InParanoid" id="A0A0Q9XGD6"/>
<dbReference type="InterPro" id="IPR050115">
    <property type="entry name" value="Proteasome_alpha"/>
</dbReference>
<evidence type="ECO:0000256" key="5">
    <source>
        <dbReference type="PROSITE-ProRule" id="PRU00808"/>
    </source>
</evidence>
<comment type="subcellular location">
    <subcellularLocation>
        <location evidence="6">Cytoplasm</location>
    </subcellularLocation>
    <subcellularLocation>
        <location evidence="6">Nucleus</location>
    </subcellularLocation>
</comment>
<keyword evidence="8" id="KW-0378">Hydrolase</keyword>
<evidence type="ECO:0000313" key="9">
    <source>
        <dbReference type="Proteomes" id="UP000009192"/>
    </source>
</evidence>
<keyword evidence="3 5" id="KW-0647">Proteasome</keyword>
<dbReference type="Proteomes" id="UP000009192">
    <property type="component" value="Unassembled WGS sequence"/>
</dbReference>